<dbReference type="Pfam" id="PF00098">
    <property type="entry name" value="zf-CCHC"/>
    <property type="match status" value="1"/>
</dbReference>
<evidence type="ECO:0000313" key="3">
    <source>
        <dbReference type="EMBL" id="CAF1502049.1"/>
    </source>
</evidence>
<organism evidence="3 5">
    <name type="scientific">Didymodactylos carnosus</name>
    <dbReference type="NCBI Taxonomy" id="1234261"/>
    <lineage>
        <taxon>Eukaryota</taxon>
        <taxon>Metazoa</taxon>
        <taxon>Spiralia</taxon>
        <taxon>Gnathifera</taxon>
        <taxon>Rotifera</taxon>
        <taxon>Eurotatoria</taxon>
        <taxon>Bdelloidea</taxon>
        <taxon>Philodinida</taxon>
        <taxon>Philodinidae</taxon>
        <taxon>Didymodactylos</taxon>
    </lineage>
</organism>
<evidence type="ECO:0000256" key="1">
    <source>
        <dbReference type="PROSITE-ProRule" id="PRU00047"/>
    </source>
</evidence>
<dbReference type="GO" id="GO:0003676">
    <property type="term" value="F:nucleic acid binding"/>
    <property type="evidence" value="ECO:0007669"/>
    <property type="project" value="InterPro"/>
</dbReference>
<evidence type="ECO:0000259" key="2">
    <source>
        <dbReference type="PROSITE" id="PS50158"/>
    </source>
</evidence>
<name>A0A8S2FLI5_9BILA</name>
<keyword evidence="1" id="KW-0862">Zinc</keyword>
<dbReference type="SMART" id="SM00343">
    <property type="entry name" value="ZnF_C2HC"/>
    <property type="match status" value="2"/>
</dbReference>
<dbReference type="EMBL" id="CAJOBA010056248">
    <property type="protein sequence ID" value="CAF4290600.1"/>
    <property type="molecule type" value="Genomic_DNA"/>
</dbReference>
<dbReference type="PROSITE" id="PS50158">
    <property type="entry name" value="ZF_CCHC"/>
    <property type="match status" value="1"/>
</dbReference>
<dbReference type="AlphaFoldDB" id="A0A8S2FLI5"/>
<comment type="caution">
    <text evidence="3">The sequence shown here is derived from an EMBL/GenBank/DDBJ whole genome shotgun (WGS) entry which is preliminary data.</text>
</comment>
<accession>A0A8S2FLI5</accession>
<proteinExistence type="predicted"/>
<dbReference type="EMBL" id="CAJNOK010034223">
    <property type="protein sequence ID" value="CAF1502049.1"/>
    <property type="molecule type" value="Genomic_DNA"/>
</dbReference>
<keyword evidence="1" id="KW-0863">Zinc-finger</keyword>
<dbReference type="SUPFAM" id="SSF57756">
    <property type="entry name" value="Retrovirus zinc finger-like domains"/>
    <property type="match status" value="1"/>
</dbReference>
<dbReference type="Gene3D" id="4.10.60.10">
    <property type="entry name" value="Zinc finger, CCHC-type"/>
    <property type="match status" value="1"/>
</dbReference>
<dbReference type="InterPro" id="IPR036875">
    <property type="entry name" value="Znf_CCHC_sf"/>
</dbReference>
<gene>
    <name evidence="3" type="ORF">OVA965_LOCUS36985</name>
    <name evidence="4" type="ORF">TMI583_LOCUS38033</name>
</gene>
<dbReference type="GO" id="GO:0008270">
    <property type="term" value="F:zinc ion binding"/>
    <property type="evidence" value="ECO:0007669"/>
    <property type="project" value="UniProtKB-KW"/>
</dbReference>
<evidence type="ECO:0000313" key="4">
    <source>
        <dbReference type="EMBL" id="CAF4290600.1"/>
    </source>
</evidence>
<sequence>MTSHTPNNGVYTQNGETGTETNLYHPMPYVLSQSHQGSQTGKRAFSAASPPQKIMKKPSAFVLEPFPPIIFTFNGDSPNPGILRSILIGLEKDHHCQTTCRFNARKELLLFPQDITSQKFLTNNLPSDLFGENFKFNSRWPRTTAKTFSCVLKNVDLSIDDNDMLTDIQTIEKDVIAVSRIRNAQRNQPTSLLRLDLANEKARDNLLDKKKIIITPFVYSIVEYIPPIKITRCYKCQELGHFANECKNNVKCGKCGGEHLLENCVSSSLKCPNCGEAHRATFPGCKVRLQYISNVKAKSFADIVSAGPPLSLSRSNNFNLQQQQTSRTTISTSSNSDKLDLSKAISDISKSLATVMNEIQQIQQTISYQSLSNEQTINNCQCLLTTIVTTLVPIISKYADQSDRYALEQFMGSIFRSNNSYNISSNIQTLDSVNETIIIPTQIRLDTTEGLT</sequence>
<feature type="domain" description="CCHC-type" evidence="2">
    <location>
        <begin position="232"/>
        <end position="248"/>
    </location>
</feature>
<dbReference type="Proteomes" id="UP000682733">
    <property type="component" value="Unassembled WGS sequence"/>
</dbReference>
<reference evidence="3" key="1">
    <citation type="submission" date="2021-02" db="EMBL/GenBank/DDBJ databases">
        <authorList>
            <person name="Nowell W R."/>
        </authorList>
    </citation>
    <scope>NUCLEOTIDE SEQUENCE</scope>
</reference>
<protein>
    <recommendedName>
        <fullName evidence="2">CCHC-type domain-containing protein</fullName>
    </recommendedName>
</protein>
<dbReference type="InterPro" id="IPR001878">
    <property type="entry name" value="Znf_CCHC"/>
</dbReference>
<dbReference type="Proteomes" id="UP000677228">
    <property type="component" value="Unassembled WGS sequence"/>
</dbReference>
<evidence type="ECO:0000313" key="5">
    <source>
        <dbReference type="Proteomes" id="UP000677228"/>
    </source>
</evidence>
<keyword evidence="1" id="KW-0479">Metal-binding</keyword>